<evidence type="ECO:0000313" key="3">
    <source>
        <dbReference type="Proteomes" id="UP000694402"/>
    </source>
</evidence>
<protein>
    <submittedName>
        <fullName evidence="2">Uncharacterized protein</fullName>
    </submittedName>
</protein>
<accession>A0AAZ3SIM7</accession>
<reference evidence="2" key="3">
    <citation type="submission" date="2025-09" db="UniProtKB">
        <authorList>
            <consortium name="Ensembl"/>
        </authorList>
    </citation>
    <scope>IDENTIFICATION</scope>
</reference>
<dbReference type="AlphaFoldDB" id="A0AAZ3SIM7"/>
<keyword evidence="3" id="KW-1185">Reference proteome</keyword>
<sequence>SGNCLGTRQNVETPGPYPKGDPRALPKRRPQGPTQKETPGPYPKGDPRALPKRRPQGSTQKETPGLYPKGDPRALCPCYLSLYQVMITYTASPWETNNFV</sequence>
<reference evidence="3" key="1">
    <citation type="journal article" date="2018" name="PLoS ONE">
        <title>Chinook salmon (Oncorhynchus tshawytscha) genome and transcriptome.</title>
        <authorList>
            <person name="Christensen K.A."/>
            <person name="Leong J.S."/>
            <person name="Sakhrani D."/>
            <person name="Biagi C.A."/>
            <person name="Minkley D.R."/>
            <person name="Withler R.E."/>
            <person name="Rondeau E.B."/>
            <person name="Koop B.F."/>
            <person name="Devlin R.H."/>
        </authorList>
    </citation>
    <scope>NUCLEOTIDE SEQUENCE [LARGE SCALE GENOMIC DNA]</scope>
</reference>
<organism evidence="2 3">
    <name type="scientific">Oncorhynchus tshawytscha</name>
    <name type="common">Chinook salmon</name>
    <name type="synonym">Salmo tshawytscha</name>
    <dbReference type="NCBI Taxonomy" id="74940"/>
    <lineage>
        <taxon>Eukaryota</taxon>
        <taxon>Metazoa</taxon>
        <taxon>Chordata</taxon>
        <taxon>Craniata</taxon>
        <taxon>Vertebrata</taxon>
        <taxon>Euteleostomi</taxon>
        <taxon>Actinopterygii</taxon>
        <taxon>Neopterygii</taxon>
        <taxon>Teleostei</taxon>
        <taxon>Protacanthopterygii</taxon>
        <taxon>Salmoniformes</taxon>
        <taxon>Salmonidae</taxon>
        <taxon>Salmoninae</taxon>
        <taxon>Oncorhynchus</taxon>
    </lineage>
</organism>
<proteinExistence type="predicted"/>
<dbReference type="Proteomes" id="UP000694402">
    <property type="component" value="Unassembled WGS sequence"/>
</dbReference>
<evidence type="ECO:0000313" key="2">
    <source>
        <dbReference type="Ensembl" id="ENSOTSP00005152886.1"/>
    </source>
</evidence>
<feature type="region of interest" description="Disordered" evidence="1">
    <location>
        <begin position="1"/>
        <end position="72"/>
    </location>
</feature>
<reference evidence="2" key="2">
    <citation type="submission" date="2025-08" db="UniProtKB">
        <authorList>
            <consortium name="Ensembl"/>
        </authorList>
    </citation>
    <scope>IDENTIFICATION</scope>
</reference>
<evidence type="ECO:0000256" key="1">
    <source>
        <dbReference type="SAM" id="MobiDB-lite"/>
    </source>
</evidence>
<dbReference type="Ensembl" id="ENSOTST00005113786.1">
    <property type="protein sequence ID" value="ENSOTSP00005152886.1"/>
    <property type="gene ID" value="ENSOTSG00005058845.1"/>
</dbReference>
<feature type="compositionally biased region" description="Polar residues" evidence="1">
    <location>
        <begin position="1"/>
        <end position="12"/>
    </location>
</feature>
<name>A0AAZ3SIM7_ONCTS</name>